<dbReference type="AlphaFoldDB" id="A0A8T1VLQ7"/>
<proteinExistence type="predicted"/>
<reference evidence="2" key="1">
    <citation type="submission" date="2021-02" db="EMBL/GenBank/DDBJ databases">
        <authorList>
            <person name="Palmer J.M."/>
        </authorList>
    </citation>
    <scope>NUCLEOTIDE SEQUENCE</scope>
    <source>
        <strain evidence="2">SCRP734</strain>
    </source>
</reference>
<protein>
    <recommendedName>
        <fullName evidence="4">FYVE-type domain-containing protein</fullName>
    </recommendedName>
</protein>
<organism evidence="2 3">
    <name type="scientific">Phytophthora pseudosyringae</name>
    <dbReference type="NCBI Taxonomy" id="221518"/>
    <lineage>
        <taxon>Eukaryota</taxon>
        <taxon>Sar</taxon>
        <taxon>Stramenopiles</taxon>
        <taxon>Oomycota</taxon>
        <taxon>Peronosporomycetes</taxon>
        <taxon>Peronosporales</taxon>
        <taxon>Peronosporaceae</taxon>
        <taxon>Phytophthora</taxon>
    </lineage>
</organism>
<dbReference type="EMBL" id="JAGDFM010000262">
    <property type="protein sequence ID" value="KAG7381080.1"/>
    <property type="molecule type" value="Genomic_DNA"/>
</dbReference>
<dbReference type="PANTHER" id="PTHR43102:SF2">
    <property type="entry name" value="GAF DOMAIN-CONTAINING PROTEIN"/>
    <property type="match status" value="1"/>
</dbReference>
<feature type="region of interest" description="Disordered" evidence="1">
    <location>
        <begin position="1"/>
        <end position="31"/>
    </location>
</feature>
<feature type="compositionally biased region" description="Low complexity" evidence="1">
    <location>
        <begin position="509"/>
        <end position="519"/>
    </location>
</feature>
<feature type="region of interest" description="Disordered" evidence="1">
    <location>
        <begin position="455"/>
        <end position="530"/>
    </location>
</feature>
<name>A0A8T1VLQ7_9STRA</name>
<feature type="region of interest" description="Disordered" evidence="1">
    <location>
        <begin position="188"/>
        <end position="214"/>
    </location>
</feature>
<evidence type="ECO:0000313" key="2">
    <source>
        <dbReference type="EMBL" id="KAG7381080.1"/>
    </source>
</evidence>
<feature type="compositionally biased region" description="Low complexity" evidence="1">
    <location>
        <begin position="19"/>
        <end position="28"/>
    </location>
</feature>
<feature type="compositionally biased region" description="Polar residues" evidence="1">
    <location>
        <begin position="479"/>
        <end position="489"/>
    </location>
</feature>
<comment type="caution">
    <text evidence="2">The sequence shown here is derived from an EMBL/GenBank/DDBJ whole genome shotgun (WGS) entry which is preliminary data.</text>
</comment>
<sequence>MRQSSDSPAPGPAAVLGVSRSSSNASAAPRKVRLSDRELLARVQRVAVPDGPVDLRRLSPKRGWRRVRAGVAGGMEMQSRVLRVPTSTAPFQTRQCQVVVGGEIKARASELLSLLRAPTESESNALMRALYGSQFIYSSLLHTVPSSERGSMPSPPPRGSLHTAGGQQLMVRTVSFAHSGLFNPFKQRASTATAPSDSMTTSDSPSSSHHRQTSGAKNEQCCYVDLLTPTQEGFKLAFCSLGAAEVTAGKAPPERVIALHPISGWLTAEPKPGNPGTLQITFQAAFPGDLPGGCTSRVAQVRLLFIAKGVPRLEKVLRRRRRYHRHQRSAPGRLWQAILNPFRAIGVVGSDEEASGGTHHNWHCIACTRSFLPTLRKKWSRCDLCAYRVCAEPPCCSQERVAIYNRYVAPLLVCARCRECIDERGSPCRGSGNPLGSTGGDVRYTGVSLHFADRESELEPELELDPSDQAHDRWGTIGAPSTTRRSSGVTHRKRRTQSDPPPMLGLAFSSSGDDSSSSGAEIAPGARTKH</sequence>
<keyword evidence="3" id="KW-1185">Reference proteome</keyword>
<feature type="compositionally biased region" description="Low complexity" evidence="1">
    <location>
        <begin position="189"/>
        <end position="207"/>
    </location>
</feature>
<dbReference type="OrthoDB" id="116146at2759"/>
<dbReference type="CDD" id="cd00065">
    <property type="entry name" value="FYVE_like_SF"/>
    <property type="match status" value="1"/>
</dbReference>
<evidence type="ECO:0000313" key="3">
    <source>
        <dbReference type="Proteomes" id="UP000694044"/>
    </source>
</evidence>
<accession>A0A8T1VLQ7</accession>
<evidence type="ECO:0000256" key="1">
    <source>
        <dbReference type="SAM" id="MobiDB-lite"/>
    </source>
</evidence>
<gene>
    <name evidence="2" type="ORF">PHYPSEUDO_006455</name>
</gene>
<dbReference type="PANTHER" id="PTHR43102">
    <property type="entry name" value="SLR1143 PROTEIN"/>
    <property type="match status" value="1"/>
</dbReference>
<dbReference type="Proteomes" id="UP000694044">
    <property type="component" value="Unassembled WGS sequence"/>
</dbReference>
<evidence type="ECO:0008006" key="4">
    <source>
        <dbReference type="Google" id="ProtNLM"/>
    </source>
</evidence>